<dbReference type="EMBL" id="GBXM01020765">
    <property type="protein sequence ID" value="JAH87812.1"/>
    <property type="molecule type" value="Transcribed_RNA"/>
</dbReference>
<keyword evidence="1" id="KW-0812">Transmembrane</keyword>
<name>A0A0E9WBU7_ANGAN</name>
<reference evidence="2" key="1">
    <citation type="submission" date="2014-11" db="EMBL/GenBank/DDBJ databases">
        <authorList>
            <person name="Amaro Gonzalez C."/>
        </authorList>
    </citation>
    <scope>NUCLEOTIDE SEQUENCE</scope>
</reference>
<evidence type="ECO:0000313" key="2">
    <source>
        <dbReference type="EMBL" id="JAH87812.1"/>
    </source>
</evidence>
<keyword evidence="1" id="KW-1133">Transmembrane helix</keyword>
<feature type="transmembrane region" description="Helical" evidence="1">
    <location>
        <begin position="12"/>
        <end position="38"/>
    </location>
</feature>
<sequence>MPTNGNSLISLTLALFTVLSQIGFLYILWLWIFMLYIYEPVCLD</sequence>
<organism evidence="2">
    <name type="scientific">Anguilla anguilla</name>
    <name type="common">European freshwater eel</name>
    <name type="synonym">Muraena anguilla</name>
    <dbReference type="NCBI Taxonomy" id="7936"/>
    <lineage>
        <taxon>Eukaryota</taxon>
        <taxon>Metazoa</taxon>
        <taxon>Chordata</taxon>
        <taxon>Craniata</taxon>
        <taxon>Vertebrata</taxon>
        <taxon>Euteleostomi</taxon>
        <taxon>Actinopterygii</taxon>
        <taxon>Neopterygii</taxon>
        <taxon>Teleostei</taxon>
        <taxon>Anguilliformes</taxon>
        <taxon>Anguillidae</taxon>
        <taxon>Anguilla</taxon>
    </lineage>
</organism>
<dbReference type="AlphaFoldDB" id="A0A0E9WBU7"/>
<accession>A0A0E9WBU7</accession>
<protein>
    <submittedName>
        <fullName evidence="2">Uncharacterized protein</fullName>
    </submittedName>
</protein>
<reference evidence="2" key="2">
    <citation type="journal article" date="2015" name="Fish Shellfish Immunol.">
        <title>Early steps in the European eel (Anguilla anguilla)-Vibrio vulnificus interaction in the gills: Role of the RtxA13 toxin.</title>
        <authorList>
            <person name="Callol A."/>
            <person name="Pajuelo D."/>
            <person name="Ebbesson L."/>
            <person name="Teles M."/>
            <person name="MacKenzie S."/>
            <person name="Amaro C."/>
        </authorList>
    </citation>
    <scope>NUCLEOTIDE SEQUENCE</scope>
</reference>
<proteinExistence type="predicted"/>
<evidence type="ECO:0000256" key="1">
    <source>
        <dbReference type="SAM" id="Phobius"/>
    </source>
</evidence>
<keyword evidence="1" id="KW-0472">Membrane</keyword>